<keyword evidence="3 10" id="KW-0812">Transmembrane</keyword>
<keyword evidence="5 10" id="KW-0472">Membrane</keyword>
<evidence type="ECO:0000256" key="10">
    <source>
        <dbReference type="SAM" id="Phobius"/>
    </source>
</evidence>
<dbReference type="PROSITE" id="PS50885">
    <property type="entry name" value="HAMP"/>
    <property type="match status" value="1"/>
</dbReference>
<evidence type="ECO:0000256" key="7">
    <source>
        <dbReference type="ARBA" id="ARBA00029447"/>
    </source>
</evidence>
<dbReference type="PROSITE" id="PS50111">
    <property type="entry name" value="CHEMOTAXIS_TRANSDUC_2"/>
    <property type="match status" value="1"/>
</dbReference>
<dbReference type="Proteomes" id="UP000050996">
    <property type="component" value="Unassembled WGS sequence"/>
</dbReference>
<protein>
    <submittedName>
        <fullName evidence="13">Chemotaxis protein</fullName>
    </submittedName>
</protein>
<organism evidence="13 14">
    <name type="scientific">Cytobacillus solani</name>
    <dbReference type="NCBI Taxonomy" id="1637975"/>
    <lineage>
        <taxon>Bacteria</taxon>
        <taxon>Bacillati</taxon>
        <taxon>Bacillota</taxon>
        <taxon>Bacilli</taxon>
        <taxon>Bacillales</taxon>
        <taxon>Bacillaceae</taxon>
        <taxon>Cytobacillus</taxon>
    </lineage>
</organism>
<dbReference type="Gene3D" id="1.10.287.950">
    <property type="entry name" value="Methyl-accepting chemotaxis protein"/>
    <property type="match status" value="1"/>
</dbReference>
<accession>A0A0Q3VJ53</accession>
<evidence type="ECO:0000256" key="4">
    <source>
        <dbReference type="ARBA" id="ARBA00022989"/>
    </source>
</evidence>
<dbReference type="InterPro" id="IPR033480">
    <property type="entry name" value="sCache_2"/>
</dbReference>
<dbReference type="InterPro" id="IPR004089">
    <property type="entry name" value="MCPsignal_dom"/>
</dbReference>
<name>A0A0Q3VJ53_9BACI</name>
<evidence type="ECO:0000313" key="14">
    <source>
        <dbReference type="Proteomes" id="UP000050996"/>
    </source>
</evidence>
<evidence type="ECO:0000256" key="8">
    <source>
        <dbReference type="PROSITE-ProRule" id="PRU00284"/>
    </source>
</evidence>
<dbReference type="STRING" id="1637975.AN957_22230"/>
<dbReference type="GO" id="GO:0007165">
    <property type="term" value="P:signal transduction"/>
    <property type="evidence" value="ECO:0007669"/>
    <property type="project" value="UniProtKB-KW"/>
</dbReference>
<dbReference type="InterPro" id="IPR003660">
    <property type="entry name" value="HAMP_dom"/>
</dbReference>
<dbReference type="GO" id="GO:0005886">
    <property type="term" value="C:plasma membrane"/>
    <property type="evidence" value="ECO:0007669"/>
    <property type="project" value="UniProtKB-SubCell"/>
</dbReference>
<keyword evidence="4 10" id="KW-1133">Transmembrane helix</keyword>
<feature type="domain" description="Methyl-accepting transducer" evidence="11">
    <location>
        <begin position="291"/>
        <end position="541"/>
    </location>
</feature>
<dbReference type="Pfam" id="PF17200">
    <property type="entry name" value="sCache_2"/>
    <property type="match status" value="1"/>
</dbReference>
<evidence type="ECO:0000259" key="11">
    <source>
        <dbReference type="PROSITE" id="PS50111"/>
    </source>
</evidence>
<gene>
    <name evidence="13" type="ORF">AN957_22230</name>
</gene>
<evidence type="ECO:0000256" key="5">
    <source>
        <dbReference type="ARBA" id="ARBA00023136"/>
    </source>
</evidence>
<dbReference type="SMART" id="SM01049">
    <property type="entry name" value="Cache_2"/>
    <property type="match status" value="1"/>
</dbReference>
<keyword evidence="6 8" id="KW-0807">Transducer</keyword>
<dbReference type="SMART" id="SM00283">
    <property type="entry name" value="MA"/>
    <property type="match status" value="1"/>
</dbReference>
<comment type="caution">
    <text evidence="13">The sequence shown here is derived from an EMBL/GenBank/DDBJ whole genome shotgun (WGS) entry which is preliminary data.</text>
</comment>
<dbReference type="SUPFAM" id="SSF58104">
    <property type="entry name" value="Methyl-accepting chemotaxis protein (MCP) signaling domain"/>
    <property type="match status" value="1"/>
</dbReference>
<dbReference type="Gene3D" id="1.10.8.500">
    <property type="entry name" value="HAMP domain in histidine kinase"/>
    <property type="match status" value="1"/>
</dbReference>
<feature type="coiled-coil region" evidence="9">
    <location>
        <begin position="40"/>
        <end position="74"/>
    </location>
</feature>
<evidence type="ECO:0000313" key="13">
    <source>
        <dbReference type="EMBL" id="KQL21019.1"/>
    </source>
</evidence>
<dbReference type="Gene3D" id="3.30.450.20">
    <property type="entry name" value="PAS domain"/>
    <property type="match status" value="1"/>
</dbReference>
<dbReference type="Pfam" id="PF00015">
    <property type="entry name" value="MCPsignal"/>
    <property type="match status" value="1"/>
</dbReference>
<comment type="similarity">
    <text evidence="7">Belongs to the methyl-accepting chemotaxis (MCP) protein family.</text>
</comment>
<dbReference type="Pfam" id="PF00672">
    <property type="entry name" value="HAMP"/>
    <property type="match status" value="1"/>
</dbReference>
<keyword evidence="9" id="KW-0175">Coiled coil</keyword>
<evidence type="ECO:0000256" key="1">
    <source>
        <dbReference type="ARBA" id="ARBA00004651"/>
    </source>
</evidence>
<evidence type="ECO:0000256" key="3">
    <source>
        <dbReference type="ARBA" id="ARBA00022692"/>
    </source>
</evidence>
<keyword evidence="2" id="KW-1003">Cell membrane</keyword>
<sequence>MKSIKFKLISISLLLLAIPSLIISLVSYENSKDSLEASGKMILKNSVESAIQLINELNEEVEHGELTLEEAQEKAKEILIGPKRSDGTREIVNPVDIGEYGYLYAIDMNGVQVASPSVEGQNNWDNKDKNGKLFIQEKIKKAKSGGGFTTFYFVLPNNKDQVAEKISYSKLEPHWGWAVSAGAYKMDFNKPANELLNILAITLSLALIIGTIIALLFAKHLATPLTKLSKKVNDVADGNLSVSLDELKRKDEIGSLNKSFNEMVLHLKNLIGNVENSITEIQGTSLNLTAVAEETTASGDEIARAIDEVSRGSVQQASDADDTNQMTTKFANQIVVVHEKNNHMLESSQDMQLANEKGLENIQFLKEKSGQTSELINHVQRVIISLINKVKEIENIVGAINDISNQTNLLALNASIEAARAGEHGKGFAVVAEEVRKLAEQTSEATLKVRESLNGIETETHLVNEEMDKTLLIVNEQNQAVNSTESAFNHIESSVYNIITAISETASGVEALMDAKDLIAKSVESIAAISEETAASAEQVTSSVDEQQKAIQVVTQSATKLSDEINDLKQAIDKFVL</sequence>
<feature type="domain" description="HAMP" evidence="12">
    <location>
        <begin position="219"/>
        <end position="272"/>
    </location>
</feature>
<evidence type="ECO:0000256" key="6">
    <source>
        <dbReference type="ARBA" id="ARBA00023224"/>
    </source>
</evidence>
<evidence type="ECO:0000256" key="2">
    <source>
        <dbReference type="ARBA" id="ARBA00022475"/>
    </source>
</evidence>
<comment type="subcellular location">
    <subcellularLocation>
        <location evidence="1">Cell membrane</location>
        <topology evidence="1">Multi-pass membrane protein</topology>
    </subcellularLocation>
</comment>
<evidence type="ECO:0000259" key="12">
    <source>
        <dbReference type="PROSITE" id="PS50885"/>
    </source>
</evidence>
<evidence type="ECO:0000256" key="9">
    <source>
        <dbReference type="SAM" id="Coils"/>
    </source>
</evidence>
<reference evidence="13 14" key="1">
    <citation type="submission" date="2015-09" db="EMBL/GenBank/DDBJ databases">
        <title>Genome sequencing project for genomic taxonomy and phylogenomics of Bacillus-like bacteria.</title>
        <authorList>
            <person name="Liu B."/>
            <person name="Wang J."/>
            <person name="Zhu Y."/>
            <person name="Liu G."/>
            <person name="Chen Q."/>
            <person name="Chen Z."/>
            <person name="Lan J."/>
            <person name="Che J."/>
            <person name="Ge C."/>
            <person name="Shi H."/>
            <person name="Pan Z."/>
            <person name="Liu X."/>
        </authorList>
    </citation>
    <scope>NUCLEOTIDE SEQUENCE [LARGE SCALE GENOMIC DNA]</scope>
    <source>
        <strain evidence="13 14">FJAT-18043</strain>
    </source>
</reference>
<dbReference type="AlphaFoldDB" id="A0A0Q3VJ53"/>
<proteinExistence type="inferred from homology"/>
<dbReference type="PANTHER" id="PTHR32089:SF114">
    <property type="entry name" value="METHYL-ACCEPTING CHEMOTAXIS PROTEIN MCPB"/>
    <property type="match status" value="1"/>
</dbReference>
<feature type="transmembrane region" description="Helical" evidence="10">
    <location>
        <begin position="195"/>
        <end position="218"/>
    </location>
</feature>
<dbReference type="PANTHER" id="PTHR32089">
    <property type="entry name" value="METHYL-ACCEPTING CHEMOTAXIS PROTEIN MCPB"/>
    <property type="match status" value="1"/>
</dbReference>
<keyword evidence="14" id="KW-1185">Reference proteome</keyword>
<dbReference type="PATRIC" id="fig|1637975.4.peg.4434"/>
<dbReference type="EMBL" id="LJIX01000006">
    <property type="protein sequence ID" value="KQL21019.1"/>
    <property type="molecule type" value="Genomic_DNA"/>
</dbReference>
<dbReference type="CDD" id="cd06225">
    <property type="entry name" value="HAMP"/>
    <property type="match status" value="1"/>
</dbReference>
<dbReference type="RefSeq" id="WP_053474537.1">
    <property type="nucleotide sequence ID" value="NZ_CP041305.1"/>
</dbReference>
<dbReference type="CDD" id="cd18774">
    <property type="entry name" value="PDC2_HK_sensor"/>
    <property type="match status" value="1"/>
</dbReference>
<dbReference type="SMART" id="SM00304">
    <property type="entry name" value="HAMP"/>
    <property type="match status" value="1"/>
</dbReference>